<dbReference type="Proteomes" id="UP001066276">
    <property type="component" value="Chromosome 2_1"/>
</dbReference>
<dbReference type="AlphaFoldDB" id="A0AAV7V9C9"/>
<evidence type="ECO:0000313" key="2">
    <source>
        <dbReference type="Proteomes" id="UP001066276"/>
    </source>
</evidence>
<sequence>MVPCYKYLGVILDIQSSFRQQKKYIAQRVPALIYAFSLLAKRLPGPSLHPLLTVISSKLLPTLTYARVAMDGQDEPLIDKAQLKVFRRVFKLPNFASPAQLRLEFGLVRRVLAARAEAVKTWHKIIHSADKLNEALKYDQHSAYHKYLRSLIVELRRKDLWEVAPTYNYFSRGATKITKILSFIEDKSKFSARAHAWMTIKHYAKLELAA</sequence>
<protein>
    <submittedName>
        <fullName evidence="1">Uncharacterized protein</fullName>
    </submittedName>
</protein>
<reference evidence="1" key="1">
    <citation type="journal article" date="2022" name="bioRxiv">
        <title>Sequencing and chromosome-scale assembly of the giantPleurodeles waltlgenome.</title>
        <authorList>
            <person name="Brown T."/>
            <person name="Elewa A."/>
            <person name="Iarovenko S."/>
            <person name="Subramanian E."/>
            <person name="Araus A.J."/>
            <person name="Petzold A."/>
            <person name="Susuki M."/>
            <person name="Suzuki K.-i.T."/>
            <person name="Hayashi T."/>
            <person name="Toyoda A."/>
            <person name="Oliveira C."/>
            <person name="Osipova E."/>
            <person name="Leigh N.D."/>
            <person name="Simon A."/>
            <person name="Yun M.H."/>
        </authorList>
    </citation>
    <scope>NUCLEOTIDE SEQUENCE</scope>
    <source>
        <strain evidence="1">20211129_DDA</strain>
        <tissue evidence="1">Liver</tissue>
    </source>
</reference>
<proteinExistence type="predicted"/>
<comment type="caution">
    <text evidence="1">The sequence shown here is derived from an EMBL/GenBank/DDBJ whole genome shotgun (WGS) entry which is preliminary data.</text>
</comment>
<gene>
    <name evidence="1" type="ORF">NDU88_001334</name>
</gene>
<evidence type="ECO:0000313" key="1">
    <source>
        <dbReference type="EMBL" id="KAJ1197476.1"/>
    </source>
</evidence>
<keyword evidence="2" id="KW-1185">Reference proteome</keyword>
<accession>A0AAV7V9C9</accession>
<name>A0AAV7V9C9_PLEWA</name>
<organism evidence="1 2">
    <name type="scientific">Pleurodeles waltl</name>
    <name type="common">Iberian ribbed newt</name>
    <dbReference type="NCBI Taxonomy" id="8319"/>
    <lineage>
        <taxon>Eukaryota</taxon>
        <taxon>Metazoa</taxon>
        <taxon>Chordata</taxon>
        <taxon>Craniata</taxon>
        <taxon>Vertebrata</taxon>
        <taxon>Euteleostomi</taxon>
        <taxon>Amphibia</taxon>
        <taxon>Batrachia</taxon>
        <taxon>Caudata</taxon>
        <taxon>Salamandroidea</taxon>
        <taxon>Salamandridae</taxon>
        <taxon>Pleurodelinae</taxon>
        <taxon>Pleurodeles</taxon>
    </lineage>
</organism>
<dbReference type="EMBL" id="JANPWB010000003">
    <property type="protein sequence ID" value="KAJ1197476.1"/>
    <property type="molecule type" value="Genomic_DNA"/>
</dbReference>